<evidence type="ECO:0000256" key="1">
    <source>
        <dbReference type="ARBA" id="ARBA00022737"/>
    </source>
</evidence>
<sequence length="231" mass="25445">MNNLNDPDTIFLHIGAEIAEYDKGHLMKAVWADGYEDFTTEREGIRALVPEKHQLESTLGRMGILGNNGAQKIICMARDISPWPYRAYWVLKYFGVENISVAAASVATMEKIGFPTTTSKIDTSTVPCEVDAANQNIIINKEDVLAVSNNQKPGLILDCRSSEEYLGRPGQHPATRYGRIPGASHLNWEDLLDEDARLLNTEQLISLYAKSGIDGNTPVYPYCGGGIRSAV</sequence>
<dbReference type="Pfam" id="PF00581">
    <property type="entry name" value="Rhodanese"/>
    <property type="match status" value="1"/>
</dbReference>
<proteinExistence type="predicted"/>
<protein>
    <recommendedName>
        <fullName evidence="2">Rhodanese domain-containing protein</fullName>
    </recommendedName>
</protein>
<keyword evidence="1" id="KW-0677">Repeat</keyword>
<organism evidence="3">
    <name type="scientific">marine metagenome</name>
    <dbReference type="NCBI Taxonomy" id="408172"/>
    <lineage>
        <taxon>unclassified sequences</taxon>
        <taxon>metagenomes</taxon>
        <taxon>ecological metagenomes</taxon>
    </lineage>
</organism>
<name>A0A382W816_9ZZZZ</name>
<dbReference type="PANTHER" id="PTHR43855">
    <property type="entry name" value="THIOSULFATE SULFURTRANSFERASE"/>
    <property type="match status" value="1"/>
</dbReference>
<feature type="domain" description="Rhodanese" evidence="2">
    <location>
        <begin position="150"/>
        <end position="231"/>
    </location>
</feature>
<evidence type="ECO:0000313" key="3">
    <source>
        <dbReference type="EMBL" id="SVD54251.1"/>
    </source>
</evidence>
<dbReference type="InterPro" id="IPR036873">
    <property type="entry name" value="Rhodanese-like_dom_sf"/>
</dbReference>
<dbReference type="Gene3D" id="3.40.250.10">
    <property type="entry name" value="Rhodanese-like domain"/>
    <property type="match status" value="2"/>
</dbReference>
<dbReference type="PROSITE" id="PS50206">
    <property type="entry name" value="RHODANESE_3"/>
    <property type="match status" value="2"/>
</dbReference>
<accession>A0A382W816</accession>
<dbReference type="EMBL" id="UINC01157328">
    <property type="protein sequence ID" value="SVD54251.1"/>
    <property type="molecule type" value="Genomic_DNA"/>
</dbReference>
<dbReference type="AlphaFoldDB" id="A0A382W816"/>
<dbReference type="SUPFAM" id="SSF52821">
    <property type="entry name" value="Rhodanese/Cell cycle control phosphatase"/>
    <property type="match status" value="2"/>
</dbReference>
<dbReference type="InterPro" id="IPR001763">
    <property type="entry name" value="Rhodanese-like_dom"/>
</dbReference>
<feature type="domain" description="Rhodanese" evidence="2">
    <location>
        <begin position="5"/>
        <end position="118"/>
    </location>
</feature>
<evidence type="ECO:0000259" key="2">
    <source>
        <dbReference type="PROSITE" id="PS50206"/>
    </source>
</evidence>
<reference evidence="3" key="1">
    <citation type="submission" date="2018-05" db="EMBL/GenBank/DDBJ databases">
        <authorList>
            <person name="Lanie J.A."/>
            <person name="Ng W.-L."/>
            <person name="Kazmierczak K.M."/>
            <person name="Andrzejewski T.M."/>
            <person name="Davidsen T.M."/>
            <person name="Wayne K.J."/>
            <person name="Tettelin H."/>
            <person name="Glass J.I."/>
            <person name="Rusch D."/>
            <person name="Podicherti R."/>
            <person name="Tsui H.-C.T."/>
            <person name="Winkler M.E."/>
        </authorList>
    </citation>
    <scope>NUCLEOTIDE SEQUENCE</scope>
</reference>
<feature type="non-terminal residue" evidence="3">
    <location>
        <position position="231"/>
    </location>
</feature>
<gene>
    <name evidence="3" type="ORF">METZ01_LOCUS407105</name>
</gene>
<dbReference type="PANTHER" id="PTHR43855:SF1">
    <property type="entry name" value="THIOSULFATE SULFURTRANSFERASE"/>
    <property type="match status" value="1"/>
</dbReference>
<dbReference type="InterPro" id="IPR051126">
    <property type="entry name" value="Thiosulfate_sulfurtransferase"/>
</dbReference>